<evidence type="ECO:0000313" key="5">
    <source>
        <dbReference type="Proteomes" id="UP000250140"/>
    </source>
</evidence>
<feature type="compositionally biased region" description="Polar residues" evidence="2">
    <location>
        <begin position="135"/>
        <end position="171"/>
    </location>
</feature>
<feature type="region of interest" description="Disordered" evidence="2">
    <location>
        <begin position="133"/>
        <end position="180"/>
    </location>
</feature>
<dbReference type="CDD" id="cd12148">
    <property type="entry name" value="fungal_TF_MHR"/>
    <property type="match status" value="1"/>
</dbReference>
<dbReference type="InterPro" id="IPR001138">
    <property type="entry name" value="Zn2Cys6_DnaBD"/>
</dbReference>
<name>A0A8E2F2L4_9PEZI</name>
<keyword evidence="5" id="KW-1185">Reference proteome</keyword>
<evidence type="ECO:0000259" key="3">
    <source>
        <dbReference type="PROSITE" id="PS50048"/>
    </source>
</evidence>
<dbReference type="PANTHER" id="PTHR47785:SF4">
    <property type="entry name" value="ZN(II)2CYS6 TRANSCRIPTION FACTOR (EUROFUNG)"/>
    <property type="match status" value="1"/>
</dbReference>
<dbReference type="EMBL" id="KV749503">
    <property type="protein sequence ID" value="OCL09143.1"/>
    <property type="molecule type" value="Genomic_DNA"/>
</dbReference>
<dbReference type="Gene3D" id="4.10.240.10">
    <property type="entry name" value="Zn(2)-C6 fungal-type DNA-binding domain"/>
    <property type="match status" value="1"/>
</dbReference>
<dbReference type="Pfam" id="PF00172">
    <property type="entry name" value="Zn_clus"/>
    <property type="match status" value="1"/>
</dbReference>
<accession>A0A8E2F2L4</accession>
<dbReference type="CDD" id="cd00067">
    <property type="entry name" value="GAL4"/>
    <property type="match status" value="1"/>
</dbReference>
<protein>
    <recommendedName>
        <fullName evidence="3">Zn(2)-C6 fungal-type domain-containing protein</fullName>
    </recommendedName>
</protein>
<dbReference type="InterPro" id="IPR036864">
    <property type="entry name" value="Zn2-C6_fun-type_DNA-bd_sf"/>
</dbReference>
<feature type="region of interest" description="Disordered" evidence="2">
    <location>
        <begin position="1"/>
        <end position="37"/>
    </location>
</feature>
<dbReference type="GO" id="GO:0000981">
    <property type="term" value="F:DNA-binding transcription factor activity, RNA polymerase II-specific"/>
    <property type="evidence" value="ECO:0007669"/>
    <property type="project" value="InterPro"/>
</dbReference>
<proteinExistence type="predicted"/>
<evidence type="ECO:0000256" key="1">
    <source>
        <dbReference type="ARBA" id="ARBA00023242"/>
    </source>
</evidence>
<dbReference type="PANTHER" id="PTHR47785">
    <property type="entry name" value="ZN(II)2CYS6 TRANSCRIPTION FACTOR (EUROFUNG)-RELATED-RELATED"/>
    <property type="match status" value="1"/>
</dbReference>
<dbReference type="PROSITE" id="PS50048">
    <property type="entry name" value="ZN2_CY6_FUNGAL_2"/>
    <property type="match status" value="1"/>
</dbReference>
<evidence type="ECO:0000313" key="4">
    <source>
        <dbReference type="EMBL" id="OCL09143.1"/>
    </source>
</evidence>
<dbReference type="OrthoDB" id="4685598at2759"/>
<gene>
    <name evidence="4" type="ORF">AOQ84DRAFT_339368</name>
</gene>
<dbReference type="SUPFAM" id="SSF57701">
    <property type="entry name" value="Zn2/Cys6 DNA-binding domain"/>
    <property type="match status" value="1"/>
</dbReference>
<organism evidence="4 5">
    <name type="scientific">Glonium stellatum</name>
    <dbReference type="NCBI Taxonomy" id="574774"/>
    <lineage>
        <taxon>Eukaryota</taxon>
        <taxon>Fungi</taxon>
        <taxon>Dikarya</taxon>
        <taxon>Ascomycota</taxon>
        <taxon>Pezizomycotina</taxon>
        <taxon>Dothideomycetes</taxon>
        <taxon>Pleosporomycetidae</taxon>
        <taxon>Gloniales</taxon>
        <taxon>Gloniaceae</taxon>
        <taxon>Glonium</taxon>
    </lineage>
</organism>
<evidence type="ECO:0000256" key="2">
    <source>
        <dbReference type="SAM" id="MobiDB-lite"/>
    </source>
</evidence>
<sequence>MQSNEPSPPDFKYAPSLSLGQTLKRDRSSPERAQSPVKFISDPHNYPRKRASIACEICRVRKTRCDGAKPSCVSCVKLGVACSYAKLASGNRPEQDAAGLFLSKIDSRLDRIDARLDQIESILDTKDCVRHDLHQTASPRGPSTRTTASTPNSRTAGSTPDNRSGTVSFPSPFSPRLPGAPQASASPFLGYSQVGLSLEFLVHLEGHEIPRNLRPLQFNETEDYLAREVAQGSRIFQPLDSGPSHIDTSPQARLRLQRSFANTTLAWFPIFDQEAFSKWAAESYNHNFDQQDQHSLDTALTLFILALGALPQDECVTSDDPRQFSSFPYFLAACKVFNQDPVSTCSIIEIQCHLLKSLYLLLCLRPFQASQSIAQASRSIITLLNFRSRLESDVQLQEACHRAYWVCFIIEYELFAHIAYSSPLISPKVHEIVSLPISHSNEPGMYWFLTEISLRRLYIYALECVWKETGTQYEPIVIEVLHQQVCTWYDGLHPSVKFPEDTLPLLDPQKAFLRSQYFSLRWIICWPSIMRILTKEPDDEKQHAELLRFSSETIHYMIQHVLSAETLVQQRHQMLFANLLGWVFFFLLPRRSIYNTFLHPHLTTHFLHSSRPHIQLPHLRP</sequence>
<dbReference type="PROSITE" id="PS00463">
    <property type="entry name" value="ZN2_CY6_FUNGAL_1"/>
    <property type="match status" value="1"/>
</dbReference>
<dbReference type="Proteomes" id="UP000250140">
    <property type="component" value="Unassembled WGS sequence"/>
</dbReference>
<feature type="domain" description="Zn(2)-C6 fungal-type" evidence="3">
    <location>
        <begin position="54"/>
        <end position="84"/>
    </location>
</feature>
<dbReference type="AlphaFoldDB" id="A0A8E2F2L4"/>
<dbReference type="GO" id="GO:0008270">
    <property type="term" value="F:zinc ion binding"/>
    <property type="evidence" value="ECO:0007669"/>
    <property type="project" value="InterPro"/>
</dbReference>
<dbReference type="SMART" id="SM00066">
    <property type="entry name" value="GAL4"/>
    <property type="match status" value="1"/>
</dbReference>
<dbReference type="InterPro" id="IPR053181">
    <property type="entry name" value="EcdB-like_regulator"/>
</dbReference>
<keyword evidence="1" id="KW-0539">Nucleus</keyword>
<reference evidence="4 5" key="1">
    <citation type="journal article" date="2016" name="Nat. Commun.">
        <title>Ectomycorrhizal ecology is imprinted in the genome of the dominant symbiotic fungus Cenococcum geophilum.</title>
        <authorList>
            <consortium name="DOE Joint Genome Institute"/>
            <person name="Peter M."/>
            <person name="Kohler A."/>
            <person name="Ohm R.A."/>
            <person name="Kuo A."/>
            <person name="Krutzmann J."/>
            <person name="Morin E."/>
            <person name="Arend M."/>
            <person name="Barry K.W."/>
            <person name="Binder M."/>
            <person name="Choi C."/>
            <person name="Clum A."/>
            <person name="Copeland A."/>
            <person name="Grisel N."/>
            <person name="Haridas S."/>
            <person name="Kipfer T."/>
            <person name="LaButti K."/>
            <person name="Lindquist E."/>
            <person name="Lipzen A."/>
            <person name="Maire R."/>
            <person name="Meier B."/>
            <person name="Mihaltcheva S."/>
            <person name="Molinier V."/>
            <person name="Murat C."/>
            <person name="Poggeler S."/>
            <person name="Quandt C.A."/>
            <person name="Sperisen C."/>
            <person name="Tritt A."/>
            <person name="Tisserant E."/>
            <person name="Crous P.W."/>
            <person name="Henrissat B."/>
            <person name="Nehls U."/>
            <person name="Egli S."/>
            <person name="Spatafora J.W."/>
            <person name="Grigoriev I.V."/>
            <person name="Martin F.M."/>
        </authorList>
    </citation>
    <scope>NUCLEOTIDE SEQUENCE [LARGE SCALE GENOMIC DNA]</scope>
    <source>
        <strain evidence="4 5">CBS 207.34</strain>
    </source>
</reference>